<reference evidence="1" key="1">
    <citation type="submission" date="2014-05" db="EMBL/GenBank/DDBJ databases">
        <authorList>
            <person name="Chronopoulou M."/>
        </authorList>
    </citation>
    <scope>NUCLEOTIDE SEQUENCE</scope>
    <source>
        <tissue evidence="1">Whole organism</tissue>
    </source>
</reference>
<dbReference type="EMBL" id="HACA01014545">
    <property type="protein sequence ID" value="CDW31906.1"/>
    <property type="molecule type" value="Transcribed_RNA"/>
</dbReference>
<name>A0A0K2U2K9_LEPSM</name>
<accession>A0A0K2U2K9</accession>
<sequence>CNKDREEVLELLRLLLLFFDRKSLVFFKRKITFSKGWSLSVLFNGAFHTISHSFVFKKSRISIWKDLRCGGGVFGISSLNYNLSLSFPNLGTS</sequence>
<proteinExistence type="predicted"/>
<dbReference type="AlphaFoldDB" id="A0A0K2U2K9"/>
<feature type="non-terminal residue" evidence="1">
    <location>
        <position position="1"/>
    </location>
</feature>
<protein>
    <submittedName>
        <fullName evidence="1">Uncharacterized protein</fullName>
    </submittedName>
</protein>
<organism evidence="1">
    <name type="scientific">Lepeophtheirus salmonis</name>
    <name type="common">Salmon louse</name>
    <name type="synonym">Caligus salmonis</name>
    <dbReference type="NCBI Taxonomy" id="72036"/>
    <lineage>
        <taxon>Eukaryota</taxon>
        <taxon>Metazoa</taxon>
        <taxon>Ecdysozoa</taxon>
        <taxon>Arthropoda</taxon>
        <taxon>Crustacea</taxon>
        <taxon>Multicrustacea</taxon>
        <taxon>Hexanauplia</taxon>
        <taxon>Copepoda</taxon>
        <taxon>Siphonostomatoida</taxon>
        <taxon>Caligidae</taxon>
        <taxon>Lepeophtheirus</taxon>
    </lineage>
</organism>
<evidence type="ECO:0000313" key="1">
    <source>
        <dbReference type="EMBL" id="CDW31906.1"/>
    </source>
</evidence>